<dbReference type="Gene3D" id="3.30.300.90">
    <property type="entry name" value="BolA-like"/>
    <property type="match status" value="1"/>
</dbReference>
<dbReference type="GO" id="GO:0009507">
    <property type="term" value="C:chloroplast"/>
    <property type="evidence" value="ECO:0007669"/>
    <property type="project" value="UniProtKB-SubCell"/>
</dbReference>
<keyword evidence="4" id="KW-0809">Transit peptide</keyword>
<dbReference type="Proteomes" id="UP000236291">
    <property type="component" value="Unassembled WGS sequence"/>
</dbReference>
<reference evidence="6 7" key="2">
    <citation type="journal article" date="2017" name="Front. Plant Sci.">
        <title>Gene Classification and Mining of Molecular Markers Useful in Red Clover (Trifolium pratense) Breeding.</title>
        <authorList>
            <person name="Istvanek J."/>
            <person name="Dluhosova J."/>
            <person name="Dluhos P."/>
            <person name="Patkova L."/>
            <person name="Nedelnik J."/>
            <person name="Repkova J."/>
        </authorList>
    </citation>
    <scope>NUCLEOTIDE SEQUENCE [LARGE SCALE GENOMIC DNA]</scope>
    <source>
        <strain evidence="7">cv. Tatra</strain>
        <tissue evidence="6">Young leaves</tissue>
    </source>
</reference>
<protein>
    <submittedName>
        <fullName evidence="6">SufE-like protein chloroplastic-like</fullName>
    </submittedName>
</protein>
<keyword evidence="2" id="KW-0150">Chloroplast</keyword>
<organism evidence="6 7">
    <name type="scientific">Trifolium pratense</name>
    <name type="common">Red clover</name>
    <dbReference type="NCBI Taxonomy" id="57577"/>
    <lineage>
        <taxon>Eukaryota</taxon>
        <taxon>Viridiplantae</taxon>
        <taxon>Streptophyta</taxon>
        <taxon>Embryophyta</taxon>
        <taxon>Tracheophyta</taxon>
        <taxon>Spermatophyta</taxon>
        <taxon>Magnoliopsida</taxon>
        <taxon>eudicotyledons</taxon>
        <taxon>Gunneridae</taxon>
        <taxon>Pentapetalae</taxon>
        <taxon>rosids</taxon>
        <taxon>fabids</taxon>
        <taxon>Fabales</taxon>
        <taxon>Fabaceae</taxon>
        <taxon>Papilionoideae</taxon>
        <taxon>50 kb inversion clade</taxon>
        <taxon>NPAAA clade</taxon>
        <taxon>Hologalegina</taxon>
        <taxon>IRL clade</taxon>
        <taxon>Trifolieae</taxon>
        <taxon>Trifolium</taxon>
    </lineage>
</organism>
<comment type="caution">
    <text evidence="6">The sequence shown here is derived from an EMBL/GenBank/DDBJ whole genome shotgun (WGS) entry which is preliminary data.</text>
</comment>
<dbReference type="InterPro" id="IPR036065">
    <property type="entry name" value="BolA-like_sf"/>
</dbReference>
<dbReference type="GO" id="GO:0016226">
    <property type="term" value="P:iron-sulfur cluster assembly"/>
    <property type="evidence" value="ECO:0007669"/>
    <property type="project" value="TreeGrafter"/>
</dbReference>
<dbReference type="PANTHER" id="PTHR46230">
    <property type="match status" value="1"/>
</dbReference>
<dbReference type="PANTHER" id="PTHR46230:SF6">
    <property type="entry name" value="PROTEIN BOLA1, CHLOROPLASTIC"/>
    <property type="match status" value="1"/>
</dbReference>
<dbReference type="EMBL" id="ASHM01063518">
    <property type="protein sequence ID" value="PNX90648.1"/>
    <property type="molecule type" value="Genomic_DNA"/>
</dbReference>
<gene>
    <name evidence="6" type="ORF">L195_g046773</name>
</gene>
<keyword evidence="3" id="KW-0934">Plastid</keyword>
<sequence>MSFRSTTTLLSRATRIKSKLQSSLEATVLELDDVSYQHAGHAAMKESSENETHFNLKIVSDKFEGQSLVKRHRMVYDLLSDELQSGLHALSIVAKTPKEITPDAK</sequence>
<accession>A0A2K3MIN5</accession>
<evidence type="ECO:0000256" key="1">
    <source>
        <dbReference type="ARBA" id="ARBA00004229"/>
    </source>
</evidence>
<name>A0A2K3MIN5_TRIPR</name>
<evidence type="ECO:0000313" key="6">
    <source>
        <dbReference type="EMBL" id="PNX90648.1"/>
    </source>
</evidence>
<evidence type="ECO:0000256" key="5">
    <source>
        <dbReference type="RuleBase" id="RU003860"/>
    </source>
</evidence>
<dbReference type="Pfam" id="PF01722">
    <property type="entry name" value="BolA"/>
    <property type="match status" value="1"/>
</dbReference>
<dbReference type="Gramene" id="Tp57577_TGAC_v2_mRNA41726">
    <property type="protein sequence ID" value="Tp57577_TGAC_v2_mRNA41726"/>
    <property type="gene ID" value="Tp57577_TGAC_v2_gene40374"/>
</dbReference>
<evidence type="ECO:0000256" key="3">
    <source>
        <dbReference type="ARBA" id="ARBA00022640"/>
    </source>
</evidence>
<dbReference type="OrthoDB" id="411584at2759"/>
<dbReference type="SUPFAM" id="SSF82657">
    <property type="entry name" value="BolA-like"/>
    <property type="match status" value="1"/>
</dbReference>
<comment type="similarity">
    <text evidence="5">Belongs to the BolA/IbaG family.</text>
</comment>
<dbReference type="PIRSF" id="PIRSF003113">
    <property type="entry name" value="BolA"/>
    <property type="match status" value="1"/>
</dbReference>
<dbReference type="FunFam" id="3.30.300.90:FF:000004">
    <property type="entry name" value="SufE-like protein, chloroplastic"/>
    <property type="match status" value="1"/>
</dbReference>
<dbReference type="AlphaFoldDB" id="A0A2K3MIN5"/>
<evidence type="ECO:0000256" key="4">
    <source>
        <dbReference type="ARBA" id="ARBA00022946"/>
    </source>
</evidence>
<reference evidence="6 7" key="1">
    <citation type="journal article" date="2014" name="Am. J. Bot.">
        <title>Genome assembly and annotation for red clover (Trifolium pratense; Fabaceae).</title>
        <authorList>
            <person name="Istvanek J."/>
            <person name="Jaros M."/>
            <person name="Krenek A."/>
            <person name="Repkova J."/>
        </authorList>
    </citation>
    <scope>NUCLEOTIDE SEQUENCE [LARGE SCALE GENOMIC DNA]</scope>
    <source>
        <strain evidence="7">cv. Tatra</strain>
        <tissue evidence="6">Young leaves</tissue>
    </source>
</reference>
<dbReference type="InterPro" id="IPR002634">
    <property type="entry name" value="BolA"/>
</dbReference>
<dbReference type="STRING" id="57577.A0A2K3MIN5"/>
<evidence type="ECO:0000256" key="2">
    <source>
        <dbReference type="ARBA" id="ARBA00022528"/>
    </source>
</evidence>
<comment type="subcellular location">
    <subcellularLocation>
        <location evidence="1">Plastid</location>
        <location evidence="1">Chloroplast</location>
    </subcellularLocation>
</comment>
<evidence type="ECO:0000313" key="7">
    <source>
        <dbReference type="Proteomes" id="UP000236291"/>
    </source>
</evidence>
<proteinExistence type="inferred from homology"/>